<proteinExistence type="predicted"/>
<organism evidence="1">
    <name type="scientific">Trypanosoma congolense (strain IL3000)</name>
    <dbReference type="NCBI Taxonomy" id="1068625"/>
    <lineage>
        <taxon>Eukaryota</taxon>
        <taxon>Discoba</taxon>
        <taxon>Euglenozoa</taxon>
        <taxon>Kinetoplastea</taxon>
        <taxon>Metakinetoplastina</taxon>
        <taxon>Trypanosomatida</taxon>
        <taxon>Trypanosomatidae</taxon>
        <taxon>Trypanosoma</taxon>
        <taxon>Nannomonas</taxon>
    </lineage>
</organism>
<dbReference type="EMBL" id="HE575324">
    <property type="protein sequence ID" value="CCC95649.1"/>
    <property type="molecule type" value="Genomic_DNA"/>
</dbReference>
<dbReference type="AlphaFoldDB" id="G0V1X8"/>
<gene>
    <name evidence="1" type="ORF">TCIL3000_11_11380</name>
</gene>
<accession>G0V1X8</accession>
<name>G0V1X8_TRYCI</name>
<dbReference type="VEuPathDB" id="TriTrypDB:TcIL3000.11.11380"/>
<sequence>MVYSNVLCKLVHRASTCSRPFNTHDSLLLLKSLHGLRYRSDEVRRICEKCAFTIASARISIPVERVIDALNALTSLQTADMEVVNNHLAGRLLDVTAQTASTRAIQKSAVALIKFGRRHCRRDVAEHIFGVLVGLLHTNPTDTALHLAVVSVFPYTLPKSDLVALSYCSRPEGSDRLDAVLRSALFLAKGNIPSTLQGNCTLQALHMFPTIALCSRGQSVSNRKRNNELLNDTAGSDHNFVDNSWENVKKAFFGELQLHTVVPGGYAQFLHDFLRLLNVEESQTEGETCLHRVLSVVLHRNFTRALNSYDVAKISAALSNEMERCYSMQKRDQEEDQILCGQQQRQSHLEQKEVTLLVEAVESLVDQLHFFCEVSWSSLGSDDKTSNNRRNVDQVAVGSVWRVVQKTLCCLTVEPIAVTAAVEKIIGITKNIAKNLQDVWSWVFYSMIRCMDAGICVQELGDAAEKVVAESSILNKAAHSRQRKPLSMRSAVQALYAASLSAMKGTASCGNGLKGLDAAGSGAASGHAKPLTAALVRHLNQQRYRDYAADNVPMLLQSLTNLVVAEFIPTEELREVYELTEKVTHYVLGYRDGVWINRHFVAIYCSVVSLCEFWPESKPLKDLAGHLVGIWSSSPGENLENLRLLLWRALASAQDNSTGSLRNGGSVGNGGSAIRKAVDKFILPTAGICIDCACRDRCRNFNIRTVLHTVHLSTKLGASLEFVHSIDGVASSDPTGNATCPLVGITLDISALLDGVQMKAVDAAHVLHLMSRETSTISKNLERKIQGDVSCIEKLRRMAIGKNPGAMQVETLLHLIGANDRQPTSKRLFDEESLESIMEAVYSHLTVKHEGNGAVRRQGDEERIVCALLSSQVLVRLRRTLKNYSGLEERVGEILGIIESNKTKSAEEVFQLRLLSGV</sequence>
<reference evidence="1" key="1">
    <citation type="journal article" date="2012" name="Proc. Natl. Acad. Sci. U.S.A.">
        <title>Antigenic diversity is generated by distinct evolutionary mechanisms in African trypanosome species.</title>
        <authorList>
            <person name="Jackson A.P."/>
            <person name="Berry A."/>
            <person name="Aslett M."/>
            <person name="Allison H.C."/>
            <person name="Burton P."/>
            <person name="Vavrova-Anderson J."/>
            <person name="Brown R."/>
            <person name="Browne H."/>
            <person name="Corton N."/>
            <person name="Hauser H."/>
            <person name="Gamble J."/>
            <person name="Gilderthorp R."/>
            <person name="Marcello L."/>
            <person name="McQuillan J."/>
            <person name="Otto T.D."/>
            <person name="Quail M.A."/>
            <person name="Sanders M.J."/>
            <person name="van Tonder A."/>
            <person name="Ginger M.L."/>
            <person name="Field M.C."/>
            <person name="Barry J.D."/>
            <person name="Hertz-Fowler C."/>
            <person name="Berriman M."/>
        </authorList>
    </citation>
    <scope>NUCLEOTIDE SEQUENCE</scope>
    <source>
        <strain evidence="1">IL3000</strain>
    </source>
</reference>
<evidence type="ECO:0000313" key="1">
    <source>
        <dbReference type="EMBL" id="CCC95649.1"/>
    </source>
</evidence>
<protein>
    <submittedName>
        <fullName evidence="1">Uncharacterized protein TCIL3000_11_11380</fullName>
    </submittedName>
</protein>